<comment type="caution">
    <text evidence="7">The sequence shown here is derived from an EMBL/GenBank/DDBJ whole genome shotgun (WGS) entry which is preliminary data.</text>
</comment>
<dbReference type="GO" id="GO:0004560">
    <property type="term" value="F:alpha-L-fucosidase activity"/>
    <property type="evidence" value="ECO:0007669"/>
    <property type="project" value="InterPro"/>
</dbReference>
<dbReference type="HOGENOM" id="CLU_002934_0_2_10"/>
<organism evidence="7 8">
    <name type="scientific">Paraprevotella xylaniphila YIT 11841</name>
    <dbReference type="NCBI Taxonomy" id="762982"/>
    <lineage>
        <taxon>Bacteria</taxon>
        <taxon>Pseudomonadati</taxon>
        <taxon>Bacteroidota</taxon>
        <taxon>Bacteroidia</taxon>
        <taxon>Bacteroidales</taxon>
        <taxon>Prevotellaceae</taxon>
        <taxon>Paraprevotella</taxon>
    </lineage>
</organism>
<keyword evidence="5" id="KW-0326">Glycosidase</keyword>
<evidence type="ECO:0000256" key="5">
    <source>
        <dbReference type="ARBA" id="ARBA00023295"/>
    </source>
</evidence>
<dbReference type="eggNOG" id="COG3669">
    <property type="taxonomic scope" value="Bacteria"/>
</dbReference>
<protein>
    <recommendedName>
        <fullName evidence="2">alpha-L-fucosidase</fullName>
        <ecNumber evidence="2">3.2.1.51</ecNumber>
    </recommendedName>
</protein>
<keyword evidence="8" id="KW-1185">Reference proteome</keyword>
<evidence type="ECO:0000259" key="6">
    <source>
        <dbReference type="Pfam" id="PF01120"/>
    </source>
</evidence>
<keyword evidence="3" id="KW-0732">Signal</keyword>
<dbReference type="EC" id="3.2.1.51" evidence="2"/>
<gene>
    <name evidence="7" type="ORF">HMPREF9442_00996</name>
</gene>
<dbReference type="AlphaFoldDB" id="F3QS41"/>
<evidence type="ECO:0000256" key="1">
    <source>
        <dbReference type="ARBA" id="ARBA00007951"/>
    </source>
</evidence>
<dbReference type="PANTHER" id="PTHR10030">
    <property type="entry name" value="ALPHA-L-FUCOSIDASE"/>
    <property type="match status" value="1"/>
</dbReference>
<evidence type="ECO:0000256" key="2">
    <source>
        <dbReference type="ARBA" id="ARBA00012662"/>
    </source>
</evidence>
<dbReference type="Proteomes" id="UP000005546">
    <property type="component" value="Unassembled WGS sequence"/>
</dbReference>
<feature type="domain" description="Glycoside hydrolase family 29 N-terminal" evidence="6">
    <location>
        <begin position="202"/>
        <end position="550"/>
    </location>
</feature>
<comment type="similarity">
    <text evidence="1">Belongs to the glycosyl hydrolase 29 family.</text>
</comment>
<keyword evidence="4" id="KW-0378">Hydrolase</keyword>
<dbReference type="InterPro" id="IPR017853">
    <property type="entry name" value="GH"/>
</dbReference>
<dbReference type="SUPFAM" id="SSF51445">
    <property type="entry name" value="(Trans)glycosidases"/>
    <property type="match status" value="1"/>
</dbReference>
<dbReference type="Gene3D" id="3.20.20.80">
    <property type="entry name" value="Glycosidases"/>
    <property type="match status" value="1"/>
</dbReference>
<dbReference type="GO" id="GO:0005764">
    <property type="term" value="C:lysosome"/>
    <property type="evidence" value="ECO:0007669"/>
    <property type="project" value="TreeGrafter"/>
</dbReference>
<accession>F3QS41</accession>
<dbReference type="SUPFAM" id="SSF49785">
    <property type="entry name" value="Galactose-binding domain-like"/>
    <property type="match status" value="1"/>
</dbReference>
<dbReference type="InterPro" id="IPR008979">
    <property type="entry name" value="Galactose-bd-like_sf"/>
</dbReference>
<evidence type="ECO:0000313" key="8">
    <source>
        <dbReference type="Proteomes" id="UP000005546"/>
    </source>
</evidence>
<evidence type="ECO:0000256" key="4">
    <source>
        <dbReference type="ARBA" id="ARBA00022801"/>
    </source>
</evidence>
<dbReference type="GO" id="GO:0016139">
    <property type="term" value="P:glycoside catabolic process"/>
    <property type="evidence" value="ECO:0007669"/>
    <property type="project" value="TreeGrafter"/>
</dbReference>
<evidence type="ECO:0000256" key="3">
    <source>
        <dbReference type="ARBA" id="ARBA00022729"/>
    </source>
</evidence>
<dbReference type="InterPro" id="IPR000933">
    <property type="entry name" value="Glyco_hydro_29"/>
</dbReference>
<evidence type="ECO:0000313" key="7">
    <source>
        <dbReference type="EMBL" id="EGG55604.1"/>
    </source>
</evidence>
<dbReference type="PANTHER" id="PTHR10030:SF37">
    <property type="entry name" value="ALPHA-L-FUCOSIDASE-RELATED"/>
    <property type="match status" value="1"/>
</dbReference>
<sequence>MVNPMYMKNIPDRFRLGLLGRRVSCWGIAVLSSACLAAQEVVVSDFECGLQGWEVARGKAEPVSDEGAYRGKSAKLSPGTTFRLKVALQPSSAYELAVRMKTESGADNVTLQTTGLGKNNISISTALAAWTEFKKPFHTSAGQKEAVVEVMFENNPEGTCAWLDDLRIVCTGKYHEKTYDGIPPAPMREVKTDLGVSMQPDEKIKWMLDGKLGMFIHWGLYAGPGKGEWYMENQGVGIEEYRKLAYPESGEEYFDARDFDADKWMRLAKKAGMRYVCLTTQHHDGYALFESQYMNAFTSKQTHNRDFVKEYVEACRRAGLKVGLYKTLINWRFPGYYDITGTNCNPANRFGYTTASWHKENARLMKEELYCQVKELMTHYGKIDHLFWDGGWIAQKGTDAEGASFWESGKYMDENNGWPVNPYFRDYDEETGKPLGLMGIVRKYQPDIVVNPRSGWIGDFTCEEGGGAVTGEIRSGVVEKCVSLAPGWGYNKQMENLSSIMPLKKVKRLFADCMVRNMCFLLNVGPDRHGNVAPLVEQRMLEFGEWVNATREAVYGTRGGPWQPVDGQYGFCYKGNMIYIYFLGGYGDDTFVLPRLDKGMKVKRAYNVYTKQPLQYRQKGRGVTLRGIRPVKEDLTVVAVELNRPVRK</sequence>
<dbReference type="GO" id="GO:0006004">
    <property type="term" value="P:fucose metabolic process"/>
    <property type="evidence" value="ECO:0007669"/>
    <property type="project" value="TreeGrafter"/>
</dbReference>
<dbReference type="STRING" id="762982.HMPREF9442_00996"/>
<dbReference type="EMBL" id="AFBR01000024">
    <property type="protein sequence ID" value="EGG55604.1"/>
    <property type="molecule type" value="Genomic_DNA"/>
</dbReference>
<dbReference type="SMART" id="SM00812">
    <property type="entry name" value="Alpha_L_fucos"/>
    <property type="match status" value="1"/>
</dbReference>
<dbReference type="InterPro" id="IPR057739">
    <property type="entry name" value="Glyco_hydro_29_N"/>
</dbReference>
<name>F3QS41_9BACT</name>
<dbReference type="Gene3D" id="2.60.120.260">
    <property type="entry name" value="Galactose-binding domain-like"/>
    <property type="match status" value="1"/>
</dbReference>
<proteinExistence type="inferred from homology"/>
<reference evidence="7 8" key="1">
    <citation type="submission" date="2011-02" db="EMBL/GenBank/DDBJ databases">
        <authorList>
            <person name="Weinstock G."/>
            <person name="Sodergren E."/>
            <person name="Clifton S."/>
            <person name="Fulton L."/>
            <person name="Fulton B."/>
            <person name="Courtney L."/>
            <person name="Fronick C."/>
            <person name="Harrison M."/>
            <person name="Strong C."/>
            <person name="Farmer C."/>
            <person name="Delahaunty K."/>
            <person name="Markovic C."/>
            <person name="Hall O."/>
            <person name="Minx P."/>
            <person name="Tomlinson C."/>
            <person name="Mitreva M."/>
            <person name="Hou S."/>
            <person name="Chen J."/>
            <person name="Wollam A."/>
            <person name="Pepin K.H."/>
            <person name="Johnson M."/>
            <person name="Bhonagiri V."/>
            <person name="Zhang X."/>
            <person name="Suruliraj S."/>
            <person name="Warren W."/>
            <person name="Chinwalla A."/>
            <person name="Mardis E.R."/>
            <person name="Wilson R.K."/>
        </authorList>
    </citation>
    <scope>NUCLEOTIDE SEQUENCE [LARGE SCALE GENOMIC DNA]</scope>
    <source>
        <strain evidence="7 8">YIT 11841</strain>
    </source>
</reference>
<dbReference type="Pfam" id="PF01120">
    <property type="entry name" value="Alpha_L_fucos"/>
    <property type="match status" value="1"/>
</dbReference>